<evidence type="ECO:0000313" key="5">
    <source>
        <dbReference type="EMBL" id="OQE27323.1"/>
    </source>
</evidence>
<comment type="caution">
    <text evidence="5">The sequence shown here is derived from an EMBL/GenBank/DDBJ whole genome shotgun (WGS) entry which is preliminary data.</text>
</comment>
<accession>A0A1V6TP36</accession>
<dbReference type="GO" id="GO:0000379">
    <property type="term" value="P:tRNA-type intron splice site recognition and cleavage"/>
    <property type="evidence" value="ECO:0007669"/>
    <property type="project" value="TreeGrafter"/>
</dbReference>
<dbReference type="Proteomes" id="UP000191285">
    <property type="component" value="Unassembled WGS sequence"/>
</dbReference>
<evidence type="ECO:0000259" key="4">
    <source>
        <dbReference type="Pfam" id="PF12928"/>
    </source>
</evidence>
<dbReference type="Pfam" id="PF12928">
    <property type="entry name" value="tRNA_int_end_N2"/>
    <property type="match status" value="1"/>
</dbReference>
<gene>
    <name evidence="5" type="ORF">PENSTE_c004G05285</name>
</gene>
<name>A0A1V6TP36_9EURO</name>
<comment type="similarity">
    <text evidence="1">Belongs to the SEN54 family.</text>
</comment>
<dbReference type="OrthoDB" id="408683at2759"/>
<dbReference type="GO" id="GO:0000214">
    <property type="term" value="C:tRNA-intron endonuclease complex"/>
    <property type="evidence" value="ECO:0007669"/>
    <property type="project" value="TreeGrafter"/>
</dbReference>
<evidence type="ECO:0000313" key="6">
    <source>
        <dbReference type="Proteomes" id="UP000191285"/>
    </source>
</evidence>
<dbReference type="InterPro" id="IPR024336">
    <property type="entry name" value="tRNA_splic_suSen54_N"/>
</dbReference>
<feature type="domain" description="tRNA-splicing endonuclease subunit Sen54 N-terminal" evidence="4">
    <location>
        <begin position="75"/>
        <end position="170"/>
    </location>
</feature>
<proteinExistence type="inferred from homology"/>
<feature type="region of interest" description="Disordered" evidence="3">
    <location>
        <begin position="1"/>
        <end position="22"/>
    </location>
</feature>
<sequence length="442" mass="48974">MGDKDEDAIRGTSVEATQIETDLSDETQDFRLLNHLSFLTDSNSATLPKRGEKDFEPNPTEYQADILSASRQAMHNALAHPRLHNANNKVIGYFAPDGPVPPPGVNIEDPAKFGGKGVGVNVHLESCVYVPNPKGQYFKNMGQSDRWNRVWLLPEEALFLIERGSLDIRWPIEMTSSLDDEGSEELSIPMSLQAAYASFIGHAGLTLERYTVFTGLKRLGYALARAPGWDDSARAEGNTLKDQNQGGAVRHPLKRGPGLAGILEQIFSWASDPFCTRSTAAGPVVGCGMHRSYNDIYRKLAMIPWYDPSLAIERDPLDTTPPFRVVFHAYRPSTPIKKSALPPPDFRIAVINTRETESIPTLAQLGALMETTPLDPPHGEKMKRMVYMRLRHGYRNVILAVVDQGIASYLRISDAAFGKEKLYETQSASMGSKKNGNHRGKR</sequence>
<evidence type="ECO:0000256" key="3">
    <source>
        <dbReference type="SAM" id="MobiDB-lite"/>
    </source>
</evidence>
<dbReference type="InterPro" id="IPR024337">
    <property type="entry name" value="tRNA_splic_suSen54"/>
</dbReference>
<dbReference type="EMBL" id="MLKD01000004">
    <property type="protein sequence ID" value="OQE27323.1"/>
    <property type="molecule type" value="Genomic_DNA"/>
</dbReference>
<reference evidence="6" key="1">
    <citation type="journal article" date="2017" name="Nat. Microbiol.">
        <title>Global analysis of biosynthetic gene clusters reveals vast potential of secondary metabolite production in Penicillium species.</title>
        <authorList>
            <person name="Nielsen J.C."/>
            <person name="Grijseels S."/>
            <person name="Prigent S."/>
            <person name="Ji B."/>
            <person name="Dainat J."/>
            <person name="Nielsen K.F."/>
            <person name="Frisvad J.C."/>
            <person name="Workman M."/>
            <person name="Nielsen J."/>
        </authorList>
    </citation>
    <scope>NUCLEOTIDE SEQUENCE [LARGE SCALE GENOMIC DNA]</scope>
    <source>
        <strain evidence="6">IBT 24891</strain>
    </source>
</reference>
<evidence type="ECO:0000256" key="2">
    <source>
        <dbReference type="ARBA" id="ARBA00022694"/>
    </source>
</evidence>
<protein>
    <recommendedName>
        <fullName evidence="4">tRNA-splicing endonuclease subunit Sen54 N-terminal domain-containing protein</fullName>
    </recommendedName>
</protein>
<dbReference type="PANTHER" id="PTHR21027:SF1">
    <property type="entry name" value="TRNA-SPLICING ENDONUCLEASE SUBUNIT SEN54"/>
    <property type="match status" value="1"/>
</dbReference>
<dbReference type="PANTHER" id="PTHR21027">
    <property type="entry name" value="TRNA-SPLICING ENDONUCLEASE SUBUNIT SEN54"/>
    <property type="match status" value="1"/>
</dbReference>
<dbReference type="STRING" id="303698.A0A1V6TP36"/>
<organism evidence="5 6">
    <name type="scientific">Penicillium steckii</name>
    <dbReference type="NCBI Taxonomy" id="303698"/>
    <lineage>
        <taxon>Eukaryota</taxon>
        <taxon>Fungi</taxon>
        <taxon>Dikarya</taxon>
        <taxon>Ascomycota</taxon>
        <taxon>Pezizomycotina</taxon>
        <taxon>Eurotiomycetes</taxon>
        <taxon>Eurotiomycetidae</taxon>
        <taxon>Eurotiales</taxon>
        <taxon>Aspergillaceae</taxon>
        <taxon>Penicillium</taxon>
    </lineage>
</organism>
<keyword evidence="2" id="KW-0819">tRNA processing</keyword>
<dbReference type="AlphaFoldDB" id="A0A1V6TP36"/>
<evidence type="ECO:0000256" key="1">
    <source>
        <dbReference type="ARBA" id="ARBA00005736"/>
    </source>
</evidence>
<keyword evidence="6" id="KW-1185">Reference proteome</keyword>